<gene>
    <name evidence="9" type="ORF">FMOSSE_LOCUS10340</name>
</gene>
<comment type="caution">
    <text evidence="9">The sequence shown here is derived from an EMBL/GenBank/DDBJ whole genome shotgun (WGS) entry which is preliminary data.</text>
</comment>
<dbReference type="Pfam" id="PF06775">
    <property type="entry name" value="Seipin"/>
    <property type="match status" value="1"/>
</dbReference>
<keyword evidence="5" id="KW-0443">Lipid metabolism</keyword>
<dbReference type="PANTHER" id="PTHR21212">
    <property type="entry name" value="BERNARDINELLI-SEIP CONGENITAL LIPODYSTROPHY 2 HOMOLOG BSCL2 PROTEIN"/>
    <property type="match status" value="1"/>
</dbReference>
<evidence type="ECO:0000256" key="7">
    <source>
        <dbReference type="SAM" id="MobiDB-lite"/>
    </source>
</evidence>
<evidence type="ECO:0000256" key="2">
    <source>
        <dbReference type="ARBA" id="ARBA00022692"/>
    </source>
</evidence>
<evidence type="ECO:0000256" key="6">
    <source>
        <dbReference type="ARBA" id="ARBA00023136"/>
    </source>
</evidence>
<dbReference type="GO" id="GO:0140042">
    <property type="term" value="P:lipid droplet formation"/>
    <property type="evidence" value="ECO:0007669"/>
    <property type="project" value="UniProtKB-ARBA"/>
</dbReference>
<dbReference type="GO" id="GO:0005789">
    <property type="term" value="C:endoplasmic reticulum membrane"/>
    <property type="evidence" value="ECO:0007669"/>
    <property type="project" value="UniProtKB-SubCell"/>
</dbReference>
<feature type="transmembrane region" description="Helical" evidence="8">
    <location>
        <begin position="40"/>
        <end position="65"/>
    </location>
</feature>
<feature type="compositionally biased region" description="Polar residues" evidence="7">
    <location>
        <begin position="385"/>
        <end position="397"/>
    </location>
</feature>
<keyword evidence="2 8" id="KW-0812">Transmembrane</keyword>
<accession>A0A9N9D6F9</accession>
<evidence type="ECO:0000256" key="1">
    <source>
        <dbReference type="ARBA" id="ARBA00004477"/>
    </source>
</evidence>
<dbReference type="Proteomes" id="UP000789375">
    <property type="component" value="Unassembled WGS sequence"/>
</dbReference>
<evidence type="ECO:0000313" key="10">
    <source>
        <dbReference type="Proteomes" id="UP000789375"/>
    </source>
</evidence>
<proteinExistence type="predicted"/>
<feature type="transmembrane region" description="Helical" evidence="8">
    <location>
        <begin position="232"/>
        <end position="254"/>
    </location>
</feature>
<comment type="subcellular location">
    <subcellularLocation>
        <location evidence="1">Endoplasmic reticulum membrane</location>
        <topology evidence="1">Multi-pass membrane protein</topology>
    </subcellularLocation>
</comment>
<evidence type="ECO:0000256" key="5">
    <source>
        <dbReference type="ARBA" id="ARBA00023098"/>
    </source>
</evidence>
<keyword evidence="10" id="KW-1185">Reference proteome</keyword>
<feature type="compositionally biased region" description="Low complexity" evidence="7">
    <location>
        <begin position="357"/>
        <end position="377"/>
    </location>
</feature>
<protein>
    <submittedName>
        <fullName evidence="9">1708_t:CDS:1</fullName>
    </submittedName>
</protein>
<keyword evidence="3" id="KW-0256">Endoplasmic reticulum</keyword>
<reference evidence="9" key="1">
    <citation type="submission" date="2021-06" db="EMBL/GenBank/DDBJ databases">
        <authorList>
            <person name="Kallberg Y."/>
            <person name="Tangrot J."/>
            <person name="Rosling A."/>
        </authorList>
    </citation>
    <scope>NUCLEOTIDE SEQUENCE</scope>
    <source>
        <strain evidence="9">87-6 pot B 2015</strain>
    </source>
</reference>
<keyword evidence="6 8" id="KW-0472">Membrane</keyword>
<dbReference type="CDD" id="cd23995">
    <property type="entry name" value="Seipin_BSCL2_like"/>
    <property type="match status" value="1"/>
</dbReference>
<evidence type="ECO:0000256" key="3">
    <source>
        <dbReference type="ARBA" id="ARBA00022824"/>
    </source>
</evidence>
<feature type="compositionally biased region" description="Acidic residues" evidence="7">
    <location>
        <begin position="334"/>
        <end position="354"/>
    </location>
</feature>
<dbReference type="EMBL" id="CAJVPP010003383">
    <property type="protein sequence ID" value="CAG8628086.1"/>
    <property type="molecule type" value="Genomic_DNA"/>
</dbReference>
<evidence type="ECO:0000313" key="9">
    <source>
        <dbReference type="EMBL" id="CAG8628086.1"/>
    </source>
</evidence>
<feature type="region of interest" description="Disordered" evidence="7">
    <location>
        <begin position="275"/>
        <end position="404"/>
    </location>
</feature>
<evidence type="ECO:0000256" key="4">
    <source>
        <dbReference type="ARBA" id="ARBA00022989"/>
    </source>
</evidence>
<dbReference type="GO" id="GO:0006629">
    <property type="term" value="P:lipid metabolic process"/>
    <property type="evidence" value="ECO:0007669"/>
    <property type="project" value="UniProtKB-KW"/>
</dbReference>
<keyword evidence="4 8" id="KW-1133">Transmembrane helix</keyword>
<organism evidence="9 10">
    <name type="scientific">Funneliformis mosseae</name>
    <name type="common">Endomycorrhizal fungus</name>
    <name type="synonym">Glomus mosseae</name>
    <dbReference type="NCBI Taxonomy" id="27381"/>
    <lineage>
        <taxon>Eukaryota</taxon>
        <taxon>Fungi</taxon>
        <taxon>Fungi incertae sedis</taxon>
        <taxon>Mucoromycota</taxon>
        <taxon>Glomeromycotina</taxon>
        <taxon>Glomeromycetes</taxon>
        <taxon>Glomerales</taxon>
        <taxon>Glomeraceae</taxon>
        <taxon>Funneliformis</taxon>
    </lineage>
</organism>
<dbReference type="AlphaFoldDB" id="A0A9N9D6F9"/>
<evidence type="ECO:0000256" key="8">
    <source>
        <dbReference type="SAM" id="Phobius"/>
    </source>
</evidence>
<dbReference type="InterPro" id="IPR009617">
    <property type="entry name" value="Seipin"/>
</dbReference>
<name>A0A9N9D6F9_FUNMO</name>
<sequence>MLMEIISFFLSPLSYLFEPYFSRATNVFTSRKTQRTAVKSIFIFLLVVILVTIAFLAYLGFYMIYVPKIAHVKPIYLQYENDKPPYAIVDFTENGQYDALLTADQAYDVSIDLYVPNSDRNIALGNFMIGLGLRAKNETVQFSSRPCILTYQSGMLRVFSTLWRLIPLVLGFTKEDQKLKIVMLENMIESEEKPITEALITISNSHLEVYNAHIRLDAHFRGLRYFMYYHPIPTAITFMSMFLTWEILFSIFAWKSFVSWWKNKAIAMQNAPITSEGEVGTSNNTDENQDEDSDRTWLEVGRLGDTVERNTNDNETSESEYESSRPGSVISPADDNDDTASTESDDQFDDDDQTEGSATPTSRSRRSTTSAEASTNESELDDRPSSSISTAVLQSRSPNRRTGY</sequence>
<dbReference type="PANTHER" id="PTHR21212:SF0">
    <property type="entry name" value="SEIPIN"/>
    <property type="match status" value="1"/>
</dbReference>